<dbReference type="InterPro" id="IPR016155">
    <property type="entry name" value="Mopterin_synth/thiamin_S_b"/>
</dbReference>
<keyword evidence="2" id="KW-1185">Reference proteome</keyword>
<dbReference type="Proteomes" id="UP000197032">
    <property type="component" value="Unassembled WGS sequence"/>
</dbReference>
<dbReference type="OrthoDB" id="9801945at2"/>
<dbReference type="CDD" id="cd17040">
    <property type="entry name" value="Ubl_MoaD_like"/>
    <property type="match status" value="1"/>
</dbReference>
<name>A0A1Z5HUQ6_9FIRM</name>
<dbReference type="Pfam" id="PF02597">
    <property type="entry name" value="ThiS"/>
    <property type="match status" value="1"/>
</dbReference>
<dbReference type="RefSeq" id="WP_088554468.1">
    <property type="nucleotide sequence ID" value="NZ_BDGJ01000125.1"/>
</dbReference>
<gene>
    <name evidence="1" type="ORF">KKC1_24080</name>
</gene>
<evidence type="ECO:0000313" key="2">
    <source>
        <dbReference type="Proteomes" id="UP000197032"/>
    </source>
</evidence>
<comment type="caution">
    <text evidence="1">The sequence shown here is derived from an EMBL/GenBank/DDBJ whole genome shotgun (WGS) entry which is preliminary data.</text>
</comment>
<evidence type="ECO:0000313" key="1">
    <source>
        <dbReference type="EMBL" id="GAW93269.1"/>
    </source>
</evidence>
<dbReference type="InterPro" id="IPR003749">
    <property type="entry name" value="ThiS/MoaD-like"/>
</dbReference>
<reference evidence="2" key="1">
    <citation type="journal article" date="2017" name="Appl. Environ. Microbiol.">
        <title>Genomic Analysis of Calderihabitans maritimus KKC1, a Thermophilic, Hydrogenogenic, Carboxydotrophic Bacterium Isolated from Marine Sediment.</title>
        <authorList>
            <person name="Omae K."/>
            <person name="Yoneda Y."/>
            <person name="Fukuyama Y."/>
            <person name="Yoshida T."/>
            <person name="Sako Y."/>
        </authorList>
    </citation>
    <scope>NUCLEOTIDE SEQUENCE [LARGE SCALE GENOMIC DNA]</scope>
    <source>
        <strain evidence="2">KKC1</strain>
    </source>
</reference>
<dbReference type="Gene3D" id="3.10.20.30">
    <property type="match status" value="1"/>
</dbReference>
<dbReference type="SUPFAM" id="SSF54285">
    <property type="entry name" value="MoaD/ThiS"/>
    <property type="match status" value="1"/>
</dbReference>
<dbReference type="EMBL" id="BDGJ01000125">
    <property type="protein sequence ID" value="GAW93269.1"/>
    <property type="molecule type" value="Genomic_DNA"/>
</dbReference>
<dbReference type="AlphaFoldDB" id="A0A1Z5HUQ6"/>
<accession>A0A1Z5HUQ6</accession>
<protein>
    <submittedName>
        <fullName evidence="1">Sulfur transfer protein ThiS</fullName>
    </submittedName>
</protein>
<proteinExistence type="predicted"/>
<organism evidence="1 2">
    <name type="scientific">Calderihabitans maritimus</name>
    <dbReference type="NCBI Taxonomy" id="1246530"/>
    <lineage>
        <taxon>Bacteria</taxon>
        <taxon>Bacillati</taxon>
        <taxon>Bacillota</taxon>
        <taxon>Clostridia</taxon>
        <taxon>Neomoorellales</taxon>
        <taxon>Calderihabitantaceae</taxon>
        <taxon>Calderihabitans</taxon>
    </lineage>
</organism>
<sequence>MKITVKLFATLRTGRFKVETREYNPGTTVGEVIKDLNIAEEEAALILVNGRHAQLDYQLSEGDTLSLFPPLGGG</sequence>
<dbReference type="InterPro" id="IPR012675">
    <property type="entry name" value="Beta-grasp_dom_sf"/>
</dbReference>